<comment type="caution">
    <text evidence="1">The sequence shown here is derived from an EMBL/GenBank/DDBJ whole genome shotgun (WGS) entry which is preliminary data.</text>
</comment>
<evidence type="ECO:0000313" key="2">
    <source>
        <dbReference type="Proteomes" id="UP001230504"/>
    </source>
</evidence>
<dbReference type="Proteomes" id="UP001230504">
    <property type="component" value="Unassembled WGS sequence"/>
</dbReference>
<dbReference type="RefSeq" id="XP_060409104.1">
    <property type="nucleotide sequence ID" value="XM_060553094.1"/>
</dbReference>
<protein>
    <submittedName>
        <fullName evidence="1">Uncharacterized protein</fullName>
    </submittedName>
</protein>
<proteinExistence type="predicted"/>
<keyword evidence="2" id="KW-1185">Reference proteome</keyword>
<evidence type="ECO:0000313" key="1">
    <source>
        <dbReference type="EMBL" id="KAK1573487.1"/>
    </source>
</evidence>
<accession>A0AAD8PNN9</accession>
<organism evidence="1 2">
    <name type="scientific">Colletotrichum navitas</name>
    <dbReference type="NCBI Taxonomy" id="681940"/>
    <lineage>
        <taxon>Eukaryota</taxon>
        <taxon>Fungi</taxon>
        <taxon>Dikarya</taxon>
        <taxon>Ascomycota</taxon>
        <taxon>Pezizomycotina</taxon>
        <taxon>Sordariomycetes</taxon>
        <taxon>Hypocreomycetidae</taxon>
        <taxon>Glomerellales</taxon>
        <taxon>Glomerellaceae</taxon>
        <taxon>Colletotrichum</taxon>
        <taxon>Colletotrichum graminicola species complex</taxon>
    </lineage>
</organism>
<gene>
    <name evidence="1" type="ORF">LY79DRAFT_411058</name>
</gene>
<dbReference type="EMBL" id="JAHLJV010000091">
    <property type="protein sequence ID" value="KAK1573487.1"/>
    <property type="molecule type" value="Genomic_DNA"/>
</dbReference>
<dbReference type="AlphaFoldDB" id="A0AAD8PNN9"/>
<dbReference type="GeneID" id="85437334"/>
<reference evidence="1" key="1">
    <citation type="submission" date="2021-06" db="EMBL/GenBank/DDBJ databases">
        <title>Comparative genomics, transcriptomics and evolutionary studies reveal genomic signatures of adaptation to plant cell wall in hemibiotrophic fungi.</title>
        <authorList>
            <consortium name="DOE Joint Genome Institute"/>
            <person name="Baroncelli R."/>
            <person name="Diaz J.F."/>
            <person name="Benocci T."/>
            <person name="Peng M."/>
            <person name="Battaglia E."/>
            <person name="Haridas S."/>
            <person name="Andreopoulos W."/>
            <person name="Labutti K."/>
            <person name="Pangilinan J."/>
            <person name="Floch G.L."/>
            <person name="Makela M.R."/>
            <person name="Henrissat B."/>
            <person name="Grigoriev I.V."/>
            <person name="Crouch J.A."/>
            <person name="De Vries R.P."/>
            <person name="Sukno S.A."/>
            <person name="Thon M.R."/>
        </authorList>
    </citation>
    <scope>NUCLEOTIDE SEQUENCE</scope>
    <source>
        <strain evidence="1">CBS 125086</strain>
    </source>
</reference>
<sequence length="177" mass="19457">MLLTIHRRLLRMGPCCCAAARLSSPTTSESPFRMLLNTATRFRTCRCARLGPSCVPKSSDMSRRRPANISASQVHSAPRVHDASRCSRIASSSLVGASINSRRSLDTRLKTYRANLTTLSTYALSALSMSSSVVATLSYNVCQDGHPSSPPPPCMTCISPEKASWMTEFATSPRWWW</sequence>
<name>A0AAD8PNN9_9PEZI</name>